<evidence type="ECO:0000313" key="3">
    <source>
        <dbReference type="Proteomes" id="UP000623467"/>
    </source>
</evidence>
<protein>
    <submittedName>
        <fullName evidence="2">BTB domain-containing protein</fullName>
    </submittedName>
</protein>
<dbReference type="SMART" id="SM00225">
    <property type="entry name" value="BTB"/>
    <property type="match status" value="1"/>
</dbReference>
<dbReference type="EMBL" id="JACAZH010000004">
    <property type="protein sequence ID" value="KAF7370407.1"/>
    <property type="molecule type" value="Genomic_DNA"/>
</dbReference>
<dbReference type="Pfam" id="PF00651">
    <property type="entry name" value="BTB"/>
    <property type="match status" value="1"/>
</dbReference>
<accession>A0A8H7DEU0</accession>
<dbReference type="InterPro" id="IPR011333">
    <property type="entry name" value="SKP1/BTB/POZ_sf"/>
</dbReference>
<dbReference type="AlphaFoldDB" id="A0A8H7DEU0"/>
<name>A0A8H7DEU0_9AGAR</name>
<dbReference type="InterPro" id="IPR000210">
    <property type="entry name" value="BTB/POZ_dom"/>
</dbReference>
<organism evidence="2 3">
    <name type="scientific">Mycena sanguinolenta</name>
    <dbReference type="NCBI Taxonomy" id="230812"/>
    <lineage>
        <taxon>Eukaryota</taxon>
        <taxon>Fungi</taxon>
        <taxon>Dikarya</taxon>
        <taxon>Basidiomycota</taxon>
        <taxon>Agaricomycotina</taxon>
        <taxon>Agaricomycetes</taxon>
        <taxon>Agaricomycetidae</taxon>
        <taxon>Agaricales</taxon>
        <taxon>Marasmiineae</taxon>
        <taxon>Mycenaceae</taxon>
        <taxon>Mycena</taxon>
    </lineage>
</organism>
<keyword evidence="3" id="KW-1185">Reference proteome</keyword>
<dbReference type="Proteomes" id="UP000623467">
    <property type="component" value="Unassembled WGS sequence"/>
</dbReference>
<dbReference type="OrthoDB" id="3027208at2759"/>
<proteinExistence type="predicted"/>
<reference evidence="2" key="1">
    <citation type="submission" date="2020-05" db="EMBL/GenBank/DDBJ databases">
        <title>Mycena genomes resolve the evolution of fungal bioluminescence.</title>
        <authorList>
            <person name="Tsai I.J."/>
        </authorList>
    </citation>
    <scope>NUCLEOTIDE SEQUENCE</scope>
    <source>
        <strain evidence="2">160909Yilan</strain>
    </source>
</reference>
<gene>
    <name evidence="2" type="ORF">MSAN_00672300</name>
</gene>
<sequence length="320" mass="35993">MSSPPAKRKRTEDSQITRSESIWIPDGNVILQAGNMQFRVHFGVLARHSAVFRDMQGLPQPPDEPRIEGCPVLELSDNPEDVEYVLKALYDPTFHSQETLPLPVVRALVRLGRKYEFKALLNSAVARLTTECPRSLDKCDNLITTGKWRTIEGYGGIYFDIPTLASENNILTALPFAYYMLVVMNCPGELFDGIVNSDGTRSSLPQVDLRRCAVGQQRLHLKQLAAGYTFGWARSKESTGCMSLALCQKLREGFIRAFTEGSPNICALIPHDTEGLNRYEFCASCALHMRESVAAGRKRIWEELPEIFDLPPWNELENDL</sequence>
<dbReference type="Gene3D" id="3.30.710.10">
    <property type="entry name" value="Potassium Channel Kv1.1, Chain A"/>
    <property type="match status" value="1"/>
</dbReference>
<dbReference type="SUPFAM" id="SSF54695">
    <property type="entry name" value="POZ domain"/>
    <property type="match status" value="1"/>
</dbReference>
<comment type="caution">
    <text evidence="2">The sequence shown here is derived from an EMBL/GenBank/DDBJ whole genome shotgun (WGS) entry which is preliminary data.</text>
</comment>
<feature type="domain" description="BTB" evidence="1">
    <location>
        <begin position="27"/>
        <end position="98"/>
    </location>
</feature>
<dbReference type="CDD" id="cd18186">
    <property type="entry name" value="BTB_POZ_ZBTB_KLHL-like"/>
    <property type="match status" value="1"/>
</dbReference>
<dbReference type="PROSITE" id="PS50097">
    <property type="entry name" value="BTB"/>
    <property type="match status" value="1"/>
</dbReference>
<evidence type="ECO:0000313" key="2">
    <source>
        <dbReference type="EMBL" id="KAF7370407.1"/>
    </source>
</evidence>
<evidence type="ECO:0000259" key="1">
    <source>
        <dbReference type="PROSITE" id="PS50097"/>
    </source>
</evidence>